<dbReference type="Proteomes" id="UP001201449">
    <property type="component" value="Unassembled WGS sequence"/>
</dbReference>
<proteinExistence type="predicted"/>
<reference evidence="1 2" key="1">
    <citation type="submission" date="2022-01" db="EMBL/GenBank/DDBJ databases">
        <title>Mariniradius saccharolyticus sp. nov., isolated from sediment of a river.</title>
        <authorList>
            <person name="Liu H."/>
        </authorList>
    </citation>
    <scope>NUCLEOTIDE SEQUENCE [LARGE SCALE GENOMIC DNA]</scope>
    <source>
        <strain evidence="1 2">RY-2</strain>
    </source>
</reference>
<comment type="caution">
    <text evidence="1">The sequence shown here is derived from an EMBL/GenBank/DDBJ whole genome shotgun (WGS) entry which is preliminary data.</text>
</comment>
<sequence>MDFKIHTTTIYNCSLERAFRAPILCDVTKVHTGFGLMPAVTKTTNDENWGKVGSIKNIYAARSLTFKGGEVSTDEVIERIENEYWKVEVGNFKSWMLNIWKFTFEWTTTEIKPNKIQINYDYTIHGKGILFIPFQWLFANAFYKMYMKQVLENVRKMAEGNEPFLYE</sequence>
<keyword evidence="2" id="KW-1185">Reference proteome</keyword>
<gene>
    <name evidence="1" type="ORF">L0U89_11610</name>
</gene>
<evidence type="ECO:0000313" key="2">
    <source>
        <dbReference type="Proteomes" id="UP001201449"/>
    </source>
</evidence>
<name>A0ABS9BVI5_9BACT</name>
<dbReference type="EMBL" id="JAKEVZ010000008">
    <property type="protein sequence ID" value="MCF1751717.1"/>
    <property type="molecule type" value="Genomic_DNA"/>
</dbReference>
<organism evidence="1 2">
    <name type="scientific">Mariniradius sediminis</name>
    <dbReference type="NCBI Taxonomy" id="2909237"/>
    <lineage>
        <taxon>Bacteria</taxon>
        <taxon>Pseudomonadati</taxon>
        <taxon>Bacteroidota</taxon>
        <taxon>Cytophagia</taxon>
        <taxon>Cytophagales</taxon>
        <taxon>Cyclobacteriaceae</taxon>
        <taxon>Mariniradius</taxon>
    </lineage>
</organism>
<evidence type="ECO:0000313" key="1">
    <source>
        <dbReference type="EMBL" id="MCF1751717.1"/>
    </source>
</evidence>
<protein>
    <recommendedName>
        <fullName evidence="3">Polyketide cyclase / dehydrase and lipid transport</fullName>
    </recommendedName>
</protein>
<accession>A0ABS9BVI5</accession>
<dbReference type="RefSeq" id="WP_234861675.1">
    <property type="nucleotide sequence ID" value="NZ_JAKEVZ010000008.1"/>
</dbReference>
<evidence type="ECO:0008006" key="3">
    <source>
        <dbReference type="Google" id="ProtNLM"/>
    </source>
</evidence>